<feature type="transmembrane region" description="Helical" evidence="1">
    <location>
        <begin position="6"/>
        <end position="23"/>
    </location>
</feature>
<organism evidence="2">
    <name type="scientific">Flavobacterium capsici</name>
    <dbReference type="NCBI Taxonomy" id="3075618"/>
    <lineage>
        <taxon>Bacteria</taxon>
        <taxon>Pseudomonadati</taxon>
        <taxon>Bacteroidota</taxon>
        <taxon>Flavobacteriia</taxon>
        <taxon>Flavobacteriales</taxon>
        <taxon>Flavobacteriaceae</taxon>
        <taxon>Flavobacterium</taxon>
    </lineage>
</organism>
<accession>A0AA96EUA6</accession>
<keyword evidence="4" id="KW-1185">Reference proteome</keyword>
<evidence type="ECO:0000256" key="1">
    <source>
        <dbReference type="SAM" id="Phobius"/>
    </source>
</evidence>
<dbReference type="Proteomes" id="UP001304515">
    <property type="component" value="Chromosome"/>
</dbReference>
<gene>
    <name evidence="3" type="ORF">RN605_00885</name>
    <name evidence="2" type="ORF">RN608_07585</name>
</gene>
<keyword evidence="1" id="KW-0812">Transmembrane</keyword>
<evidence type="ECO:0000313" key="4">
    <source>
        <dbReference type="Proteomes" id="UP001304515"/>
    </source>
</evidence>
<protein>
    <submittedName>
        <fullName evidence="2">Uncharacterized protein</fullName>
    </submittedName>
</protein>
<keyword evidence="1" id="KW-0472">Membrane</keyword>
<evidence type="ECO:0000313" key="3">
    <source>
        <dbReference type="EMBL" id="WNM21925.1"/>
    </source>
</evidence>
<accession>A0AA96F3H4</accession>
<dbReference type="EMBL" id="CP134890">
    <property type="protein sequence ID" value="WNM21925.1"/>
    <property type="molecule type" value="Genomic_DNA"/>
</dbReference>
<keyword evidence="1" id="KW-1133">Transmembrane helix</keyword>
<dbReference type="AlphaFoldDB" id="A0AA96EUA6"/>
<dbReference type="RefSeq" id="WP_313321522.1">
    <property type="nucleotide sequence ID" value="NZ_CP134878.1"/>
</dbReference>
<dbReference type="KEGG" id="fcj:RN605_00885"/>
<name>A0AA96EUA6_9FLAO</name>
<dbReference type="EMBL" id="CP134878">
    <property type="protein sequence ID" value="WNM17872.1"/>
    <property type="molecule type" value="Genomic_DNA"/>
</dbReference>
<sequence>MEININVIVPIAVLALLLIIFLVRRNLKDEKEVEQHFIDEAEGVETEDTEFNNEIK</sequence>
<evidence type="ECO:0000313" key="2">
    <source>
        <dbReference type="EMBL" id="WNM17872.1"/>
    </source>
</evidence>
<proteinExistence type="predicted"/>
<reference evidence="2 4" key="1">
    <citation type="submission" date="2023-09" db="EMBL/GenBank/DDBJ databases">
        <title>Flavobacterium sp. a novel bacteria isolate from Pepper rhizosphere.</title>
        <authorList>
            <person name="Peng Y."/>
            <person name="Lee J."/>
        </authorList>
    </citation>
    <scope>NUCLEOTIDE SEQUENCE</scope>
    <source>
        <strain evidence="2">PMR2A8</strain>
        <strain evidence="3 4">PMTSA4</strain>
    </source>
</reference>